<reference evidence="1 2" key="1">
    <citation type="submission" date="2016-01" db="EMBL/GenBank/DDBJ databases">
        <title>The new phylogeny of the genus Mycobacterium.</title>
        <authorList>
            <person name="Tarcisio F."/>
            <person name="Conor M."/>
            <person name="Antonella G."/>
            <person name="Elisabetta G."/>
            <person name="Giulia F.S."/>
            <person name="Sara T."/>
            <person name="Anna F."/>
            <person name="Clotilde B."/>
            <person name="Roberto B."/>
            <person name="Veronica D.S."/>
            <person name="Fabio R."/>
            <person name="Monica P."/>
            <person name="Olivier J."/>
            <person name="Enrico T."/>
            <person name="Nicola S."/>
        </authorList>
    </citation>
    <scope>NUCLEOTIDE SEQUENCE [LARGE SCALE GENOMIC DNA]</scope>
    <source>
        <strain evidence="1 2">DSM 45166</strain>
    </source>
</reference>
<dbReference type="OrthoDB" id="4086179at2"/>
<dbReference type="RefSeq" id="WP_045376164.1">
    <property type="nucleotide sequence ID" value="NZ_BBKA01000031.1"/>
</dbReference>
<protein>
    <submittedName>
        <fullName evidence="1">Uncharacterized protein</fullName>
    </submittedName>
</protein>
<sequence>MARTFDLAKESQRFKRELDELLNHTICDGISLKSIVTSTSPQRTVIGYRITKDNQDVTEGIPVTTGGRGARFYLGLSIRLVPDDKRTHLTVASSVMILATAADVADESNILLHYDYERGKEDYPEAHLQICASSDAWRDAGRRLDGRERLLERLHLPVGDRRFRPTLEDLIEFLIREKLAKPRRGWESAIEASRARFRDMQLKAAVRRYPDTAVSELERLGYTITRPRE</sequence>
<name>A0A1X1XWZ0_9MYCO</name>
<accession>A0A1X1XWZ0</accession>
<evidence type="ECO:0000313" key="2">
    <source>
        <dbReference type="Proteomes" id="UP000193487"/>
    </source>
</evidence>
<evidence type="ECO:0000313" key="1">
    <source>
        <dbReference type="EMBL" id="ORW03270.1"/>
    </source>
</evidence>
<dbReference type="AlphaFoldDB" id="A0A1X1XWZ0"/>
<dbReference type="Proteomes" id="UP000193487">
    <property type="component" value="Unassembled WGS sequence"/>
</dbReference>
<organism evidence="1 2">
    <name type="scientific">Mycobacterium kyorinense</name>
    <dbReference type="NCBI Taxonomy" id="487514"/>
    <lineage>
        <taxon>Bacteria</taxon>
        <taxon>Bacillati</taxon>
        <taxon>Actinomycetota</taxon>
        <taxon>Actinomycetes</taxon>
        <taxon>Mycobacteriales</taxon>
        <taxon>Mycobacteriaceae</taxon>
        <taxon>Mycobacterium</taxon>
    </lineage>
</organism>
<proteinExistence type="predicted"/>
<dbReference type="EMBL" id="LQPE01000122">
    <property type="protein sequence ID" value="ORW03270.1"/>
    <property type="molecule type" value="Genomic_DNA"/>
</dbReference>
<comment type="caution">
    <text evidence="1">The sequence shown here is derived from an EMBL/GenBank/DDBJ whole genome shotgun (WGS) entry which is preliminary data.</text>
</comment>
<gene>
    <name evidence="1" type="ORF">AWC14_05520</name>
</gene>
<keyword evidence="2" id="KW-1185">Reference proteome</keyword>